<reference evidence="1 2" key="1">
    <citation type="journal article" date="2019" name="Genome Biol. Evol.">
        <title>Insights into the evolution of the New World diploid cottons (Gossypium, subgenus Houzingenia) based on genome sequencing.</title>
        <authorList>
            <person name="Grover C.E."/>
            <person name="Arick M.A. 2nd"/>
            <person name="Thrash A."/>
            <person name="Conover J.L."/>
            <person name="Sanders W.S."/>
            <person name="Peterson D.G."/>
            <person name="Frelichowski J.E."/>
            <person name="Scheffler J.A."/>
            <person name="Scheffler B.E."/>
            <person name="Wendel J.F."/>
        </authorList>
    </citation>
    <scope>NUCLEOTIDE SEQUENCE [LARGE SCALE GENOMIC DNA]</scope>
    <source>
        <strain evidence="1">1</strain>
        <tissue evidence="1">Leaf</tissue>
    </source>
</reference>
<protein>
    <submittedName>
        <fullName evidence="1">Uncharacterized protein</fullName>
    </submittedName>
</protein>
<name>A0A7J9N0C1_GOSSC</name>
<keyword evidence="2" id="KW-1185">Reference proteome</keyword>
<dbReference type="EMBL" id="JABFAF010265663">
    <property type="protein sequence ID" value="MBA0876690.1"/>
    <property type="molecule type" value="Genomic_DNA"/>
</dbReference>
<proteinExistence type="predicted"/>
<dbReference type="AlphaFoldDB" id="A0A7J9N0C1"/>
<accession>A0A7J9N0C1</accession>
<evidence type="ECO:0000313" key="1">
    <source>
        <dbReference type="EMBL" id="MBA0876690.1"/>
    </source>
</evidence>
<sequence>MLRLLGTITQVVLVSLWRFNLTRGEGFQEFPSRLTY</sequence>
<organism evidence="1 2">
    <name type="scientific">Gossypium schwendimanii</name>
    <name type="common">Cotton</name>
    <dbReference type="NCBI Taxonomy" id="34291"/>
    <lineage>
        <taxon>Eukaryota</taxon>
        <taxon>Viridiplantae</taxon>
        <taxon>Streptophyta</taxon>
        <taxon>Embryophyta</taxon>
        <taxon>Tracheophyta</taxon>
        <taxon>Spermatophyta</taxon>
        <taxon>Magnoliopsida</taxon>
        <taxon>eudicotyledons</taxon>
        <taxon>Gunneridae</taxon>
        <taxon>Pentapetalae</taxon>
        <taxon>rosids</taxon>
        <taxon>malvids</taxon>
        <taxon>Malvales</taxon>
        <taxon>Malvaceae</taxon>
        <taxon>Malvoideae</taxon>
        <taxon>Gossypium</taxon>
    </lineage>
</organism>
<dbReference type="OrthoDB" id="1815010at2759"/>
<gene>
    <name evidence="1" type="ORF">Goshw_024235</name>
</gene>
<comment type="caution">
    <text evidence="1">The sequence shown here is derived from an EMBL/GenBank/DDBJ whole genome shotgun (WGS) entry which is preliminary data.</text>
</comment>
<dbReference type="Proteomes" id="UP000593576">
    <property type="component" value="Unassembled WGS sequence"/>
</dbReference>
<evidence type="ECO:0000313" key="2">
    <source>
        <dbReference type="Proteomes" id="UP000593576"/>
    </source>
</evidence>